<organism evidence="14 15">
    <name type="scientific">Aspergillus indologenus CBS 114.80</name>
    <dbReference type="NCBI Taxonomy" id="1450541"/>
    <lineage>
        <taxon>Eukaryota</taxon>
        <taxon>Fungi</taxon>
        <taxon>Dikarya</taxon>
        <taxon>Ascomycota</taxon>
        <taxon>Pezizomycotina</taxon>
        <taxon>Eurotiomycetes</taxon>
        <taxon>Eurotiomycetidae</taxon>
        <taxon>Eurotiales</taxon>
        <taxon>Aspergillaceae</taxon>
        <taxon>Aspergillus</taxon>
        <taxon>Aspergillus subgen. Circumdati</taxon>
    </lineage>
</organism>
<dbReference type="SMART" id="SM00878">
    <property type="entry name" value="Biotin_carb_C"/>
    <property type="match status" value="1"/>
</dbReference>
<keyword evidence="4" id="KW-0436">Ligase</keyword>
<dbReference type="CDD" id="cd06850">
    <property type="entry name" value="biotinyl_domain"/>
    <property type="match status" value="1"/>
</dbReference>
<protein>
    <recommendedName>
        <fullName evidence="3">acetyl-CoA carboxylase</fullName>
        <ecNumber evidence="3">6.4.1.2</ecNumber>
    </recommendedName>
</protein>
<dbReference type="SUPFAM" id="SSF52440">
    <property type="entry name" value="PreATP-grasp domain"/>
    <property type="match status" value="1"/>
</dbReference>
<keyword evidence="15" id="KW-1185">Reference proteome</keyword>
<dbReference type="UniPathway" id="UPA00655">
    <property type="reaction ID" value="UER00711"/>
</dbReference>
<evidence type="ECO:0000256" key="7">
    <source>
        <dbReference type="ARBA" id="ARBA00023267"/>
    </source>
</evidence>
<evidence type="ECO:0000313" key="14">
    <source>
        <dbReference type="EMBL" id="PYI33603.1"/>
    </source>
</evidence>
<dbReference type="InterPro" id="IPR005481">
    <property type="entry name" value="BC-like_N"/>
</dbReference>
<proteinExistence type="predicted"/>
<keyword evidence="7" id="KW-0092">Biotin</keyword>
<dbReference type="GO" id="GO:0006552">
    <property type="term" value="P:L-leucine catabolic process"/>
    <property type="evidence" value="ECO:0007669"/>
    <property type="project" value="UniProtKB-UniPathway"/>
</dbReference>
<dbReference type="PROSITE" id="PS50980">
    <property type="entry name" value="COA_CT_NTER"/>
    <property type="match status" value="1"/>
</dbReference>
<dbReference type="InterPro" id="IPR005482">
    <property type="entry name" value="Biotin_COase_C"/>
</dbReference>
<dbReference type="InterPro" id="IPR011763">
    <property type="entry name" value="COA_CT_C"/>
</dbReference>
<dbReference type="InterPro" id="IPR050856">
    <property type="entry name" value="Biotin_carboxylase_complex"/>
</dbReference>
<evidence type="ECO:0000256" key="5">
    <source>
        <dbReference type="ARBA" id="ARBA00022741"/>
    </source>
</evidence>
<dbReference type="InterPro" id="IPR000089">
    <property type="entry name" value="Biotin_lipoyl"/>
</dbReference>
<gene>
    <name evidence="14" type="ORF">BP00DRAFT_493809</name>
</gene>
<evidence type="ECO:0000256" key="3">
    <source>
        <dbReference type="ARBA" id="ARBA00013058"/>
    </source>
</evidence>
<dbReference type="InterPro" id="IPR005479">
    <property type="entry name" value="CPAse_ATP-bd"/>
</dbReference>
<evidence type="ECO:0000256" key="1">
    <source>
        <dbReference type="ARBA" id="ARBA00001953"/>
    </source>
</evidence>
<name>A0A2V5IHQ4_9EURO</name>
<dbReference type="InterPro" id="IPR011761">
    <property type="entry name" value="ATP-grasp"/>
</dbReference>
<feature type="domain" description="Biotin carboxylation" evidence="11">
    <location>
        <begin position="589"/>
        <end position="1061"/>
    </location>
</feature>
<dbReference type="InterPro" id="IPR011054">
    <property type="entry name" value="Rudment_hybrid_motif"/>
</dbReference>
<evidence type="ECO:0000259" key="10">
    <source>
        <dbReference type="PROSITE" id="PS50975"/>
    </source>
</evidence>
<dbReference type="PROSITE" id="PS00866">
    <property type="entry name" value="CPSASE_1"/>
    <property type="match status" value="1"/>
</dbReference>
<dbReference type="InterPro" id="IPR016185">
    <property type="entry name" value="PreATP-grasp_dom_sf"/>
</dbReference>
<accession>A0A2V5IHQ4</accession>
<dbReference type="InterPro" id="IPR034733">
    <property type="entry name" value="AcCoA_carboxyl_beta"/>
</dbReference>
<dbReference type="Pfam" id="PF01039">
    <property type="entry name" value="Carboxyl_trans"/>
    <property type="match status" value="1"/>
</dbReference>
<evidence type="ECO:0000313" key="15">
    <source>
        <dbReference type="Proteomes" id="UP000248817"/>
    </source>
</evidence>
<dbReference type="Proteomes" id="UP000248817">
    <property type="component" value="Unassembled WGS sequence"/>
</dbReference>
<reference evidence="14 15" key="1">
    <citation type="submission" date="2018-02" db="EMBL/GenBank/DDBJ databases">
        <title>The genomes of Aspergillus section Nigri reveals drivers in fungal speciation.</title>
        <authorList>
            <consortium name="DOE Joint Genome Institute"/>
            <person name="Vesth T.C."/>
            <person name="Nybo J."/>
            <person name="Theobald S."/>
            <person name="Brandl J."/>
            <person name="Frisvad J.C."/>
            <person name="Nielsen K.F."/>
            <person name="Lyhne E.K."/>
            <person name="Kogle M.E."/>
            <person name="Kuo A."/>
            <person name="Riley R."/>
            <person name="Clum A."/>
            <person name="Nolan M."/>
            <person name="Lipzen A."/>
            <person name="Salamov A."/>
            <person name="Henrissat B."/>
            <person name="Wiebenga A."/>
            <person name="De vries R.P."/>
            <person name="Grigoriev I.V."/>
            <person name="Mortensen U.H."/>
            <person name="Andersen M.R."/>
            <person name="Baker S.E."/>
        </authorList>
    </citation>
    <scope>NUCLEOTIDE SEQUENCE [LARGE SCALE GENOMIC DNA]</scope>
    <source>
        <strain evidence="14 15">CBS 114.80</strain>
    </source>
</reference>
<dbReference type="Gene3D" id="3.90.226.10">
    <property type="entry name" value="2-enoyl-CoA Hydratase, Chain A, domain 1"/>
    <property type="match status" value="2"/>
</dbReference>
<evidence type="ECO:0000259" key="11">
    <source>
        <dbReference type="PROSITE" id="PS50979"/>
    </source>
</evidence>
<dbReference type="EMBL" id="KZ825483">
    <property type="protein sequence ID" value="PYI33603.1"/>
    <property type="molecule type" value="Genomic_DNA"/>
</dbReference>
<evidence type="ECO:0000256" key="9">
    <source>
        <dbReference type="PROSITE-ProRule" id="PRU00409"/>
    </source>
</evidence>
<dbReference type="SUPFAM" id="SSF51246">
    <property type="entry name" value="Rudiment single hybrid motif"/>
    <property type="match status" value="1"/>
</dbReference>
<evidence type="ECO:0000256" key="2">
    <source>
        <dbReference type="ARBA" id="ARBA00004956"/>
    </source>
</evidence>
<keyword evidence="5 9" id="KW-0547">Nucleotide-binding</keyword>
<dbReference type="PROSITE" id="PS00867">
    <property type="entry name" value="CPSASE_2"/>
    <property type="match status" value="1"/>
</dbReference>
<dbReference type="GO" id="GO:0046872">
    <property type="term" value="F:metal ion binding"/>
    <property type="evidence" value="ECO:0007669"/>
    <property type="project" value="InterPro"/>
</dbReference>
<comment type="cofactor">
    <cofactor evidence="1">
        <name>biotin</name>
        <dbReference type="ChEBI" id="CHEBI:57586"/>
    </cofactor>
</comment>
<evidence type="ECO:0000259" key="13">
    <source>
        <dbReference type="PROSITE" id="PS50989"/>
    </source>
</evidence>
<evidence type="ECO:0000256" key="6">
    <source>
        <dbReference type="ARBA" id="ARBA00022840"/>
    </source>
</evidence>
<dbReference type="Pfam" id="PF00289">
    <property type="entry name" value="Biotin_carb_N"/>
    <property type="match status" value="1"/>
</dbReference>
<keyword evidence="6 9" id="KW-0067">ATP-binding</keyword>
<evidence type="ECO:0000256" key="4">
    <source>
        <dbReference type="ARBA" id="ARBA00022598"/>
    </source>
</evidence>
<evidence type="ECO:0000256" key="8">
    <source>
        <dbReference type="ARBA" id="ARBA00023268"/>
    </source>
</evidence>
<dbReference type="SUPFAM" id="SSF56059">
    <property type="entry name" value="Glutathione synthetase ATP-binding domain-like"/>
    <property type="match status" value="1"/>
</dbReference>
<dbReference type="FunFam" id="3.90.226.10:FF:000021">
    <property type="entry name" value="Acetyl-CoA carboxylase carboxyltransferase subunit"/>
    <property type="match status" value="1"/>
</dbReference>
<dbReference type="Gene3D" id="3.30.470.20">
    <property type="entry name" value="ATP-grasp fold, B domain"/>
    <property type="match status" value="1"/>
</dbReference>
<evidence type="ECO:0000259" key="12">
    <source>
        <dbReference type="PROSITE" id="PS50980"/>
    </source>
</evidence>
<sequence length="1345" mass="146230">MATQSSFPLLQSKVDLNNSQYRANRETWKTVLDRFEEALGQVSAEGNNASIARHQTRGQLLPRDRIALLLDQDSPFLEIGAFAGYRNPNSTPCANLIAGIGNVSGQPCMLMSHIPTQSGGAWNEMTVLKTNRVLEIAFQNDLPLISLVQSAGVFLPQQFRVFHKGGQLFRDLAVRTQHGKPSCALVFGSSTAGGAYHPALSDYTIFVENQGQAFLAGPPLVKMATGEVIGAEELGGARVHATKTGLADQIATDELDAIRKAREWVATLHIPSHQTLVDTIEPLPPRYPIDDLLSLVNPDVRKPFDMREVLLRLIDDSRLSEFKPKYGRNLITGWAHIYGIQVGIIANQMSVINPTEAAKGAQFIRMCNQQNTPLLFLHNVTGFMVGAKAEHAGIIRTGAQLVAAVSTSTVPHISVILGASYGAGNYAMCGRAYEPRFLFTWPSGRCGVMGPEQLSGVMESVQRSSAAAKGTVLAPDELRARVERFRKGVQADAECYATSGGLVDDGIIDPRDTRDVVGMCLEVAVGAGIQGAGGHRSQILSNYVYFRAISSFSSKMTVPQSPVSQHASPSRSPLYVASPPLDQTTGRPIIQRILIANRGEIAVRIIQTCRKVNISTVAVYVTEDASSRHVREADTAICLGSLSRTTDKSPEQEGNDTGNPFLNIPLLIRTALSTQSHAIHPGYGYLSENASFATAVRAAGLIFLGPSTAALTSLGGKRAAKTYLRTNAPSVPLIPGFVGTSQTPADLITAATEIGFPVILKASAGGGGKGMRIVHEPSQMEAELERAQSEAERAFGQRDCILEKYIAAAKHVEIQIVGDEHGTVVAFGERDCSVQRRHQKVVEETPCAFLTADMRREMCDTAVRIGQLIKYAGAGTVEFVVDVQTHRFYFLEVNARLQVEHPITEEVMGWDLVALQVYVAAGGQLKDLMGLEGGQWRTPPQGHAIECRLCAEDPSNNFFPEHGRVQLWRPADGVLGPGRDVRYETAIQTGAEVSIYFDSMIAKIVVWAPTRAMALEKMSGVLAQTACVGVKTNQLFLQRCLLSPEFRKPTYTTAFIPSNLKQLLEFPELPSQECLPLIPNLVIRSLAQKRDTRARPFQHIRRQFRNQHCDPVNIHCDVITTITGPEAGTSSMCVWDPPAAGQSPNLEHARLLPVPTKKDPSAATAYYHTISNTLRGGSIKTVTPNVVYLESLQPTENSSDPPSSSSTFNIEASIDGRRIVAHVAVPSPGIATGMVDRSQRIYCHFPSFGTYMEFQRDSLLLFAEGRRRDATAEEAGKRTVTAPMPCKILSIEKKNGDLVKAGQVVMVIESMKMELSISVAVEGTFQAEWRKGDAVEEGRILCSVV</sequence>
<dbReference type="GO" id="GO:2001295">
    <property type="term" value="P:malonyl-CoA biosynthetic process"/>
    <property type="evidence" value="ECO:0007669"/>
    <property type="project" value="UniProtKB-UniPathway"/>
</dbReference>
<dbReference type="SUPFAM" id="SSF51230">
    <property type="entry name" value="Single hybrid motif"/>
    <property type="match status" value="1"/>
</dbReference>
<dbReference type="Pfam" id="PF02785">
    <property type="entry name" value="Biotin_carb_C"/>
    <property type="match status" value="1"/>
</dbReference>
<dbReference type="SUPFAM" id="SSF52096">
    <property type="entry name" value="ClpP/crotonase"/>
    <property type="match status" value="2"/>
</dbReference>
<feature type="domain" description="CoA carboxyltransferase C-terminal" evidence="13">
    <location>
        <begin position="288"/>
        <end position="531"/>
    </location>
</feature>
<dbReference type="GO" id="GO:0003989">
    <property type="term" value="F:acetyl-CoA carboxylase activity"/>
    <property type="evidence" value="ECO:0007669"/>
    <property type="project" value="UniProtKB-EC"/>
</dbReference>
<dbReference type="InterPro" id="IPR011762">
    <property type="entry name" value="COA_CT_N"/>
</dbReference>
<dbReference type="Pfam" id="PF02786">
    <property type="entry name" value="CPSase_L_D2"/>
    <property type="match status" value="1"/>
</dbReference>
<keyword evidence="8" id="KW-0511">Multifunctional enzyme</keyword>
<feature type="domain" description="ATP-grasp" evidence="10">
    <location>
        <begin position="723"/>
        <end position="921"/>
    </location>
</feature>
<dbReference type="PROSITE" id="PS50979">
    <property type="entry name" value="BC"/>
    <property type="match status" value="1"/>
</dbReference>
<dbReference type="PROSITE" id="PS50989">
    <property type="entry name" value="COA_CT_CTER"/>
    <property type="match status" value="1"/>
</dbReference>
<feature type="domain" description="CoA carboxyltransferase N-terminal" evidence="12">
    <location>
        <begin position="28"/>
        <end position="280"/>
    </location>
</feature>
<dbReference type="GO" id="GO:0005524">
    <property type="term" value="F:ATP binding"/>
    <property type="evidence" value="ECO:0007669"/>
    <property type="project" value="UniProtKB-UniRule"/>
</dbReference>
<dbReference type="UniPathway" id="UPA00363">
    <property type="reaction ID" value="UER00861"/>
</dbReference>
<dbReference type="PROSITE" id="PS50975">
    <property type="entry name" value="ATP_GRASP"/>
    <property type="match status" value="1"/>
</dbReference>
<comment type="pathway">
    <text evidence="2">Lipid metabolism; malonyl-CoA biosynthesis; malonyl-CoA from acetyl-CoA: step 1/1.</text>
</comment>
<dbReference type="FunFam" id="3.30.1490.20:FF:000003">
    <property type="entry name" value="acetyl-CoA carboxylase isoform X1"/>
    <property type="match status" value="1"/>
</dbReference>
<dbReference type="InterPro" id="IPR029045">
    <property type="entry name" value="ClpP/crotonase-like_dom_sf"/>
</dbReference>
<dbReference type="Gene3D" id="2.40.50.100">
    <property type="match status" value="1"/>
</dbReference>
<dbReference type="PANTHER" id="PTHR18866">
    <property type="entry name" value="CARBOXYLASE:PYRUVATE/ACETYL-COA/PROPIONYL-COA CARBOXYLASE"/>
    <property type="match status" value="1"/>
</dbReference>
<dbReference type="EC" id="6.4.1.2" evidence="3"/>
<dbReference type="Pfam" id="PF00364">
    <property type="entry name" value="Biotin_lipoyl"/>
    <property type="match status" value="1"/>
</dbReference>
<dbReference type="InterPro" id="IPR011053">
    <property type="entry name" value="Single_hybrid_motif"/>
</dbReference>
<dbReference type="InterPro" id="IPR011764">
    <property type="entry name" value="Biotin_carboxylation_dom"/>
</dbReference>
<dbReference type="PANTHER" id="PTHR18866:SF127">
    <property type="match status" value="1"/>
</dbReference>